<dbReference type="InterPro" id="IPR052920">
    <property type="entry name" value="DNA-binding_regulatory"/>
</dbReference>
<proteinExistence type="predicted"/>
<keyword evidence="2" id="KW-0378">Hydrolase</keyword>
<dbReference type="SUPFAM" id="SSF53474">
    <property type="entry name" value="alpha/beta-Hydrolases"/>
    <property type="match status" value="1"/>
</dbReference>
<evidence type="ECO:0000313" key="2">
    <source>
        <dbReference type="EMBL" id="GGE70554.1"/>
    </source>
</evidence>
<evidence type="ECO:0000313" key="3">
    <source>
        <dbReference type="Proteomes" id="UP000605259"/>
    </source>
</evidence>
<protein>
    <submittedName>
        <fullName evidence="2">Alpha/beta hydrolase</fullName>
    </submittedName>
</protein>
<feature type="domain" description="Serine aminopeptidase S33" evidence="1">
    <location>
        <begin position="83"/>
        <end position="192"/>
    </location>
</feature>
<keyword evidence="3" id="KW-1185">Reference proteome</keyword>
<name>A0A917AU44_9BACI</name>
<dbReference type="Pfam" id="PF12146">
    <property type="entry name" value="Hydrolase_4"/>
    <property type="match status" value="1"/>
</dbReference>
<dbReference type="PANTHER" id="PTHR43358">
    <property type="entry name" value="ALPHA/BETA-HYDROLASE"/>
    <property type="match status" value="1"/>
</dbReference>
<reference evidence="2" key="2">
    <citation type="submission" date="2020-09" db="EMBL/GenBank/DDBJ databases">
        <authorList>
            <person name="Sun Q."/>
            <person name="Zhou Y."/>
        </authorList>
    </citation>
    <scope>NUCLEOTIDE SEQUENCE</scope>
    <source>
        <strain evidence="2">CGMCC 1.12698</strain>
    </source>
</reference>
<dbReference type="EMBL" id="BMFK01000001">
    <property type="protein sequence ID" value="GGE70554.1"/>
    <property type="molecule type" value="Genomic_DNA"/>
</dbReference>
<dbReference type="GO" id="GO:0016787">
    <property type="term" value="F:hydrolase activity"/>
    <property type="evidence" value="ECO:0007669"/>
    <property type="project" value="UniProtKB-KW"/>
</dbReference>
<gene>
    <name evidence="2" type="ORF">GCM10007140_20560</name>
</gene>
<reference evidence="2" key="1">
    <citation type="journal article" date="2014" name="Int. J. Syst. Evol. Microbiol.">
        <title>Complete genome sequence of Corynebacterium casei LMG S-19264T (=DSM 44701T), isolated from a smear-ripened cheese.</title>
        <authorList>
            <consortium name="US DOE Joint Genome Institute (JGI-PGF)"/>
            <person name="Walter F."/>
            <person name="Albersmeier A."/>
            <person name="Kalinowski J."/>
            <person name="Ruckert C."/>
        </authorList>
    </citation>
    <scope>NUCLEOTIDE SEQUENCE</scope>
    <source>
        <strain evidence="2">CGMCC 1.12698</strain>
    </source>
</reference>
<accession>A0A917AU44</accession>
<dbReference type="InterPro" id="IPR022742">
    <property type="entry name" value="Hydrolase_4"/>
</dbReference>
<organism evidence="2 3">
    <name type="scientific">Priestia taiwanensis</name>
    <dbReference type="NCBI Taxonomy" id="1347902"/>
    <lineage>
        <taxon>Bacteria</taxon>
        <taxon>Bacillati</taxon>
        <taxon>Bacillota</taxon>
        <taxon>Bacilli</taxon>
        <taxon>Bacillales</taxon>
        <taxon>Bacillaceae</taxon>
        <taxon>Priestia</taxon>
    </lineage>
</organism>
<dbReference type="Gene3D" id="3.40.50.1820">
    <property type="entry name" value="alpha/beta hydrolase"/>
    <property type="match status" value="1"/>
</dbReference>
<evidence type="ECO:0000259" key="1">
    <source>
        <dbReference type="Pfam" id="PF12146"/>
    </source>
</evidence>
<sequence>MKKVLKVLGVTAAATVGAGLYFTNKLMYMKKKTEEEIERKEGQSDLFDKEVFESLRKEEIHIPSPYGYKLHGYFIPSEGSTKYMVFCHGVTTSYLNSVKYCLYFLKKGYNVIIYDHRRHGKSGGKTTSFGYYEKYDLKAVVDWVRKRFGDNMTLGIHGESMGACTLLQYAGYVEDGADFYIADCPFSDFQEQLIYRLKEDYKLPKWPLIPLANLFLRMRDGYRVEEVSPIEVIDKVKSPILFIHSVDDMYIPVHMTEELYEKKQGDKQLLLAPNGGHALSYPENIEAYEEAVDTFLTTYVDKK</sequence>
<dbReference type="PANTHER" id="PTHR43358:SF5">
    <property type="entry name" value="EXPORTED PROTEIN"/>
    <property type="match status" value="1"/>
</dbReference>
<dbReference type="AlphaFoldDB" id="A0A917AU44"/>
<comment type="caution">
    <text evidence="2">The sequence shown here is derived from an EMBL/GenBank/DDBJ whole genome shotgun (WGS) entry which is preliminary data.</text>
</comment>
<dbReference type="InterPro" id="IPR029058">
    <property type="entry name" value="AB_hydrolase_fold"/>
</dbReference>
<dbReference type="RefSeq" id="WP_188388268.1">
    <property type="nucleotide sequence ID" value="NZ_BMFK01000001.1"/>
</dbReference>
<dbReference type="Proteomes" id="UP000605259">
    <property type="component" value="Unassembled WGS sequence"/>
</dbReference>